<dbReference type="InterPro" id="IPR010294">
    <property type="entry name" value="ADAMTS_spacer1"/>
</dbReference>
<evidence type="ECO:0000313" key="5">
    <source>
        <dbReference type="EMBL" id="KAL1110377.1"/>
    </source>
</evidence>
<dbReference type="AlphaFoldDB" id="A0ABD0XT68"/>
<evidence type="ECO:0000256" key="3">
    <source>
        <dbReference type="SAM" id="MobiDB-lite"/>
    </source>
</evidence>
<dbReference type="Gene3D" id="2.60.120.830">
    <property type="match status" value="1"/>
</dbReference>
<reference evidence="5 6" key="1">
    <citation type="submission" date="2024-07" db="EMBL/GenBank/DDBJ databases">
        <title>Chromosome-level genome assembly of the water stick insect Ranatra chinensis (Heteroptera: Nepidae).</title>
        <authorList>
            <person name="Liu X."/>
        </authorList>
    </citation>
    <scope>NUCLEOTIDE SEQUENCE [LARGE SCALE GENOMIC DNA]</scope>
    <source>
        <strain evidence="5">Cailab_2021Rc</strain>
        <tissue evidence="5">Muscle</tissue>
    </source>
</reference>
<protein>
    <recommendedName>
        <fullName evidence="4">ADAMTS/ADAMTS-like Spacer 1 domain-containing protein</fullName>
    </recommendedName>
</protein>
<dbReference type="InterPro" id="IPR050439">
    <property type="entry name" value="ADAMTS_ADAMTS-like"/>
</dbReference>
<feature type="compositionally biased region" description="Basic residues" evidence="3">
    <location>
        <begin position="1"/>
        <end position="12"/>
    </location>
</feature>
<dbReference type="PANTHER" id="PTHR13723">
    <property type="entry name" value="ADAMTS A DISINTEGRIN AND METALLOPROTEASE WITH THROMBOSPONDIN MOTIFS PROTEASE"/>
    <property type="match status" value="1"/>
</dbReference>
<evidence type="ECO:0000259" key="4">
    <source>
        <dbReference type="Pfam" id="PF05986"/>
    </source>
</evidence>
<sequence>MASKRRNMFYKNKKQETTESVPLRKKDGSYIINGNWAINLSGEYTGAGTKFYYQRDDSRNSEGEYISSPGPLAEPVDLMIIYQQPNPGIKYQYRIPLSVEAIPSSSVMRHPQSIQTAIMVCIRESNEVVVPDKRCSSIEKHSLQPKRCNIKPCIAELVALIEAIL</sequence>
<name>A0ABD0XT68_9HEMI</name>
<evidence type="ECO:0000256" key="1">
    <source>
        <dbReference type="ARBA" id="ARBA00004613"/>
    </source>
</evidence>
<proteinExistence type="predicted"/>
<gene>
    <name evidence="5" type="ORF">AAG570_007908</name>
</gene>
<keyword evidence="6" id="KW-1185">Reference proteome</keyword>
<organism evidence="5 6">
    <name type="scientific">Ranatra chinensis</name>
    <dbReference type="NCBI Taxonomy" id="642074"/>
    <lineage>
        <taxon>Eukaryota</taxon>
        <taxon>Metazoa</taxon>
        <taxon>Ecdysozoa</taxon>
        <taxon>Arthropoda</taxon>
        <taxon>Hexapoda</taxon>
        <taxon>Insecta</taxon>
        <taxon>Pterygota</taxon>
        <taxon>Neoptera</taxon>
        <taxon>Paraneoptera</taxon>
        <taxon>Hemiptera</taxon>
        <taxon>Heteroptera</taxon>
        <taxon>Panheteroptera</taxon>
        <taxon>Nepomorpha</taxon>
        <taxon>Nepidae</taxon>
        <taxon>Ranatrinae</taxon>
        <taxon>Ranatra</taxon>
    </lineage>
</organism>
<evidence type="ECO:0000313" key="6">
    <source>
        <dbReference type="Proteomes" id="UP001558652"/>
    </source>
</evidence>
<comment type="subcellular location">
    <subcellularLocation>
        <location evidence="1">Secreted</location>
    </subcellularLocation>
</comment>
<comment type="caution">
    <text evidence="5">The sequence shown here is derived from an EMBL/GenBank/DDBJ whole genome shotgun (WGS) entry which is preliminary data.</text>
</comment>
<feature type="domain" description="ADAMTS/ADAMTS-like Spacer 1" evidence="4">
    <location>
        <begin position="20"/>
        <end position="96"/>
    </location>
</feature>
<keyword evidence="2" id="KW-0964">Secreted</keyword>
<dbReference type="PANTHER" id="PTHR13723:SF305">
    <property type="entry name" value="PROTEIN MADD-4"/>
    <property type="match status" value="1"/>
</dbReference>
<feature type="region of interest" description="Disordered" evidence="3">
    <location>
        <begin position="1"/>
        <end position="20"/>
    </location>
</feature>
<evidence type="ECO:0000256" key="2">
    <source>
        <dbReference type="ARBA" id="ARBA00022525"/>
    </source>
</evidence>
<dbReference type="Pfam" id="PF05986">
    <property type="entry name" value="ADAMTS_spacer1"/>
    <property type="match status" value="1"/>
</dbReference>
<dbReference type="Proteomes" id="UP001558652">
    <property type="component" value="Unassembled WGS sequence"/>
</dbReference>
<dbReference type="GO" id="GO:0005576">
    <property type="term" value="C:extracellular region"/>
    <property type="evidence" value="ECO:0007669"/>
    <property type="project" value="UniProtKB-SubCell"/>
</dbReference>
<accession>A0ABD0XT68</accession>
<dbReference type="EMBL" id="JBFDAA010000022">
    <property type="protein sequence ID" value="KAL1110377.1"/>
    <property type="molecule type" value="Genomic_DNA"/>
</dbReference>